<dbReference type="OrthoDB" id="6003696at2"/>
<feature type="region of interest" description="Disordered" evidence="1">
    <location>
        <begin position="160"/>
        <end position="181"/>
    </location>
</feature>
<feature type="transmembrane region" description="Helical" evidence="2">
    <location>
        <begin position="61"/>
        <end position="82"/>
    </location>
</feature>
<evidence type="ECO:0000313" key="3">
    <source>
        <dbReference type="EMBL" id="EEW93775.1"/>
    </source>
</evidence>
<keyword evidence="2" id="KW-0812">Transmembrane</keyword>
<keyword evidence="4" id="KW-1185">Reference proteome</keyword>
<keyword evidence="2" id="KW-1133">Transmembrane helix</keyword>
<dbReference type="Proteomes" id="UP000002939">
    <property type="component" value="Unassembled WGS sequence"/>
</dbReference>
<evidence type="ECO:0000313" key="4">
    <source>
        <dbReference type="Proteomes" id="UP000002939"/>
    </source>
</evidence>
<name>D0BL22_9LACT</name>
<dbReference type="AlphaFoldDB" id="D0BL22"/>
<evidence type="ECO:0000256" key="2">
    <source>
        <dbReference type="SAM" id="Phobius"/>
    </source>
</evidence>
<comment type="caution">
    <text evidence="3">The sequence shown here is derived from an EMBL/GenBank/DDBJ whole genome shotgun (WGS) entry which is preliminary data.</text>
</comment>
<sequence>MIKNFLQLTRKQQIITIVVYTVIAAMTMYLGYKQSQAPVVTTNSLTGFQSAQLPSAPDNSILGWLNFHKIGLVFAPVSVLILDYFKIHLIRKGFILKTLLSAGLILLFAFLLQVALVIVFTVVVLAVALGILFNEFGSSSGSYSGGGDYSAPSGNNNDAFNAEQSRLASEQDAERRRQQDIDRYERAAYEYQSRGLNRAADEMNQRANNLK</sequence>
<accession>D0BL22</accession>
<keyword evidence="2" id="KW-0472">Membrane</keyword>
<dbReference type="RefSeq" id="WP_006702931.1">
    <property type="nucleotide sequence ID" value="NZ_KI391971.1"/>
</dbReference>
<gene>
    <name evidence="3" type="ORF">HMPREF0446_00657</name>
</gene>
<protein>
    <submittedName>
        <fullName evidence="3">Uncharacterized protein</fullName>
    </submittedName>
</protein>
<organism evidence="3 4">
    <name type="scientific">Granulicatella elegans ATCC 700633</name>
    <dbReference type="NCBI Taxonomy" id="626369"/>
    <lineage>
        <taxon>Bacteria</taxon>
        <taxon>Bacillati</taxon>
        <taxon>Bacillota</taxon>
        <taxon>Bacilli</taxon>
        <taxon>Lactobacillales</taxon>
        <taxon>Carnobacteriaceae</taxon>
        <taxon>Granulicatella</taxon>
    </lineage>
</organism>
<dbReference type="EMBL" id="ACRF02000013">
    <property type="protein sequence ID" value="EEW93775.1"/>
    <property type="molecule type" value="Genomic_DNA"/>
</dbReference>
<reference evidence="3" key="1">
    <citation type="submission" date="2009-09" db="EMBL/GenBank/DDBJ databases">
        <authorList>
            <consortium name="The Broad Institute Genome Sequencing Platform"/>
            <person name="Ward D."/>
            <person name="Feldgarden M."/>
            <person name="Earl A."/>
            <person name="Young S.K."/>
            <person name="Zeng Q."/>
            <person name="Koehrsen M."/>
            <person name="Alvarado L."/>
            <person name="Berlin A."/>
            <person name="Bochicchio J."/>
            <person name="Borenstein D."/>
            <person name="Chapman S.B."/>
            <person name="Chen Z."/>
            <person name="Engels R."/>
            <person name="Freedman E."/>
            <person name="Gellesch M."/>
            <person name="Goldberg J."/>
            <person name="Griggs A."/>
            <person name="Gujja S."/>
            <person name="Heilman E."/>
            <person name="Heiman D."/>
            <person name="Hepburn T."/>
            <person name="Howarth C."/>
            <person name="Jen D."/>
            <person name="Larson L."/>
            <person name="Lewis B."/>
            <person name="Mehta T."/>
            <person name="Park D."/>
            <person name="Pearson M."/>
            <person name="Roberts A."/>
            <person name="Saif S."/>
            <person name="Shea T."/>
            <person name="Shenoy N."/>
            <person name="Sisk P."/>
            <person name="Stolte C."/>
            <person name="Sykes S."/>
            <person name="Thomson T."/>
            <person name="Walk T."/>
            <person name="White J."/>
            <person name="Yandava C."/>
            <person name="Sibley C.D."/>
            <person name="Field T.R."/>
            <person name="Grinwis M."/>
            <person name="Eshaghurshan C.S."/>
            <person name="Surette M.G."/>
            <person name="Haas B."/>
            <person name="Nusbaum C."/>
            <person name="Birren B."/>
        </authorList>
    </citation>
    <scope>NUCLEOTIDE SEQUENCE [LARGE SCALE GENOMIC DNA]</scope>
    <source>
        <strain evidence="3">ATCC 700633</strain>
    </source>
</reference>
<reference evidence="3" key="2">
    <citation type="submission" date="2011-10" db="EMBL/GenBank/DDBJ databases">
        <title>The Genome Sequence of Granulicatella elegans ATCC 700633.</title>
        <authorList>
            <consortium name="The Broad Institute Genome Sequencing Platform"/>
            <consortium name="The Broad Institute Genome Sequencing Center for Infectious Disease"/>
            <person name="Earl A."/>
            <person name="Ward D."/>
            <person name="Feldgarden M."/>
            <person name="Gevers D."/>
            <person name="Sibley C.D."/>
            <person name="Field T.R."/>
            <person name="Grinwis M."/>
            <person name="Eshaghurshan C.S."/>
            <person name="Surette M.G."/>
            <person name="Young S.K."/>
            <person name="Zeng Q."/>
            <person name="Gargeya S."/>
            <person name="Fitzgerald M."/>
            <person name="Haas B."/>
            <person name="Abouelleil A."/>
            <person name="Alvarado L."/>
            <person name="Arachchi H.M."/>
            <person name="Berlin A."/>
            <person name="Brown A."/>
            <person name="Chapman S.B."/>
            <person name="Chen Z."/>
            <person name="Dunbar C."/>
            <person name="Freedman E."/>
            <person name="Gearin G."/>
            <person name="Goldberg J."/>
            <person name="Griggs A."/>
            <person name="Gujja S."/>
            <person name="Heiman D."/>
            <person name="Howarth C."/>
            <person name="Larson L."/>
            <person name="Lui A."/>
            <person name="MacDonald P.J.P."/>
            <person name="Montmayeur A."/>
            <person name="Murphy C."/>
            <person name="Neiman D."/>
            <person name="Pearson M."/>
            <person name="Priest M."/>
            <person name="Roberts A."/>
            <person name="Saif S."/>
            <person name="Shea T."/>
            <person name="Shenoy N."/>
            <person name="Sisk P."/>
            <person name="Stolte C."/>
            <person name="Sykes S."/>
            <person name="Wortman J."/>
            <person name="Nusbaum C."/>
            <person name="Birren B."/>
        </authorList>
    </citation>
    <scope>NUCLEOTIDE SEQUENCE [LARGE SCALE GENOMIC DNA]</scope>
    <source>
        <strain evidence="3">ATCC 700633</strain>
    </source>
</reference>
<dbReference type="HOGENOM" id="CLU_1303437_0_0_9"/>
<evidence type="ECO:0000256" key="1">
    <source>
        <dbReference type="SAM" id="MobiDB-lite"/>
    </source>
</evidence>
<feature type="transmembrane region" description="Helical" evidence="2">
    <location>
        <begin position="12"/>
        <end position="32"/>
    </location>
</feature>
<feature type="compositionally biased region" description="Basic and acidic residues" evidence="1">
    <location>
        <begin position="172"/>
        <end position="181"/>
    </location>
</feature>
<dbReference type="STRING" id="626369.HMPREF0446_00657"/>
<proteinExistence type="predicted"/>